<protein>
    <submittedName>
        <fullName evidence="2">Uncharacterized protein</fullName>
    </submittedName>
</protein>
<name>A0A9Q1GJX9_9CARY</name>
<reference evidence="2" key="1">
    <citation type="submission" date="2022-04" db="EMBL/GenBank/DDBJ databases">
        <title>Carnegiea gigantea Genome sequencing and assembly v2.</title>
        <authorList>
            <person name="Copetti D."/>
            <person name="Sanderson M.J."/>
            <person name="Burquez A."/>
            <person name="Wojciechowski M.F."/>
        </authorList>
    </citation>
    <scope>NUCLEOTIDE SEQUENCE</scope>
    <source>
        <strain evidence="2">SGP5-SGP5p</strain>
        <tissue evidence="2">Aerial part</tissue>
    </source>
</reference>
<evidence type="ECO:0000313" key="3">
    <source>
        <dbReference type="Proteomes" id="UP001153076"/>
    </source>
</evidence>
<gene>
    <name evidence="2" type="ORF">Cgig2_013293</name>
</gene>
<feature type="region of interest" description="Disordered" evidence="1">
    <location>
        <begin position="174"/>
        <end position="199"/>
    </location>
</feature>
<feature type="compositionally biased region" description="Polar residues" evidence="1">
    <location>
        <begin position="174"/>
        <end position="192"/>
    </location>
</feature>
<dbReference type="Proteomes" id="UP001153076">
    <property type="component" value="Unassembled WGS sequence"/>
</dbReference>
<evidence type="ECO:0000256" key="1">
    <source>
        <dbReference type="SAM" id="MobiDB-lite"/>
    </source>
</evidence>
<dbReference type="EMBL" id="JAKOGI010003332">
    <property type="protein sequence ID" value="KAJ8420579.1"/>
    <property type="molecule type" value="Genomic_DNA"/>
</dbReference>
<accession>A0A9Q1GJX9</accession>
<organism evidence="2 3">
    <name type="scientific">Carnegiea gigantea</name>
    <dbReference type="NCBI Taxonomy" id="171969"/>
    <lineage>
        <taxon>Eukaryota</taxon>
        <taxon>Viridiplantae</taxon>
        <taxon>Streptophyta</taxon>
        <taxon>Embryophyta</taxon>
        <taxon>Tracheophyta</taxon>
        <taxon>Spermatophyta</taxon>
        <taxon>Magnoliopsida</taxon>
        <taxon>eudicotyledons</taxon>
        <taxon>Gunneridae</taxon>
        <taxon>Pentapetalae</taxon>
        <taxon>Caryophyllales</taxon>
        <taxon>Cactineae</taxon>
        <taxon>Cactaceae</taxon>
        <taxon>Cactoideae</taxon>
        <taxon>Echinocereeae</taxon>
        <taxon>Carnegiea</taxon>
    </lineage>
</organism>
<evidence type="ECO:0000313" key="2">
    <source>
        <dbReference type="EMBL" id="KAJ8420579.1"/>
    </source>
</evidence>
<proteinExistence type="predicted"/>
<keyword evidence="3" id="KW-1185">Reference proteome</keyword>
<comment type="caution">
    <text evidence="2">The sequence shown here is derived from an EMBL/GenBank/DDBJ whole genome shotgun (WGS) entry which is preliminary data.</text>
</comment>
<dbReference type="AlphaFoldDB" id="A0A9Q1GJX9"/>
<sequence length="199" mass="23162">MINQQPVKWSLAPSWFPSNPISDEFPKTSIEKYGWTSYKSWPYPYQGTIVYPRMPQGYFDERMHLDGKQNPMLFNALETTNAPLHSEFHPYLSSQRMCFNEFAIELHQWHAPPSLYEPNYGVINLQTLSAYPPWSLSRQDSFGPHAQYVDLAPSLHHTRYGYFLDTMWVHGPSNQSHNPFSPRPSISQSSNPLRRHAMS</sequence>